<proteinExistence type="predicted"/>
<dbReference type="RefSeq" id="WP_343984833.1">
    <property type="nucleotide sequence ID" value="NZ_BAAAJG010000025.1"/>
</dbReference>
<comment type="caution">
    <text evidence="1">The sequence shown here is derived from an EMBL/GenBank/DDBJ whole genome shotgun (WGS) entry which is preliminary data.</text>
</comment>
<gene>
    <name evidence="1" type="ORF">ACFSCY_05750</name>
</gene>
<keyword evidence="2" id="KW-1185">Reference proteome</keyword>
<accession>A0ABW4FDX8</accession>
<protein>
    <submittedName>
        <fullName evidence="1">Uncharacterized protein</fullName>
    </submittedName>
</protein>
<evidence type="ECO:0000313" key="2">
    <source>
        <dbReference type="Proteomes" id="UP001597145"/>
    </source>
</evidence>
<organism evidence="1 2">
    <name type="scientific">Pseudonocardia aurantiaca</name>
    <dbReference type="NCBI Taxonomy" id="75290"/>
    <lineage>
        <taxon>Bacteria</taxon>
        <taxon>Bacillati</taxon>
        <taxon>Actinomycetota</taxon>
        <taxon>Actinomycetes</taxon>
        <taxon>Pseudonocardiales</taxon>
        <taxon>Pseudonocardiaceae</taxon>
        <taxon>Pseudonocardia</taxon>
    </lineage>
</organism>
<name>A0ABW4FDX8_9PSEU</name>
<dbReference type="EMBL" id="JBHUCP010000003">
    <property type="protein sequence ID" value="MFD1528938.1"/>
    <property type="molecule type" value="Genomic_DNA"/>
</dbReference>
<sequence>MTAQRPFDWFNAWNVLGGPSIQFGITAADVTALSVTGPDGVIRSAQLRNGTFAVETPTGEDSNVASTHRVRATLRTGEIVMGSLRN</sequence>
<dbReference type="Proteomes" id="UP001597145">
    <property type="component" value="Unassembled WGS sequence"/>
</dbReference>
<evidence type="ECO:0000313" key="1">
    <source>
        <dbReference type="EMBL" id="MFD1528938.1"/>
    </source>
</evidence>
<reference evidence="2" key="1">
    <citation type="journal article" date="2019" name="Int. J. Syst. Evol. Microbiol.">
        <title>The Global Catalogue of Microorganisms (GCM) 10K type strain sequencing project: providing services to taxonomists for standard genome sequencing and annotation.</title>
        <authorList>
            <consortium name="The Broad Institute Genomics Platform"/>
            <consortium name="The Broad Institute Genome Sequencing Center for Infectious Disease"/>
            <person name="Wu L."/>
            <person name="Ma J."/>
        </authorList>
    </citation>
    <scope>NUCLEOTIDE SEQUENCE [LARGE SCALE GENOMIC DNA]</scope>
    <source>
        <strain evidence="2">JCM 12165</strain>
    </source>
</reference>